<dbReference type="InterPro" id="IPR009057">
    <property type="entry name" value="Homeodomain-like_sf"/>
</dbReference>
<dbReference type="PROSITE" id="PS50977">
    <property type="entry name" value="HTH_TETR_2"/>
    <property type="match status" value="1"/>
</dbReference>
<proteinExistence type="predicted"/>
<dbReference type="InterPro" id="IPR001647">
    <property type="entry name" value="HTH_TetR"/>
</dbReference>
<dbReference type="PANTHER" id="PTHR30055:SF229">
    <property type="entry name" value="HTH-TYPE TRANSCRIPTIONAL REPRESSOR RV1474C"/>
    <property type="match status" value="1"/>
</dbReference>
<evidence type="ECO:0000256" key="1">
    <source>
        <dbReference type="ARBA" id="ARBA00022491"/>
    </source>
</evidence>
<dbReference type="InterPro" id="IPR039538">
    <property type="entry name" value="BetI_C"/>
</dbReference>
<dbReference type="InterPro" id="IPR050109">
    <property type="entry name" value="HTH-type_TetR-like_transc_reg"/>
</dbReference>
<keyword evidence="3 5" id="KW-0238">DNA-binding</keyword>
<protein>
    <submittedName>
        <fullName evidence="7">TetR/AcrR family transcriptional regulator</fullName>
    </submittedName>
</protein>
<dbReference type="SUPFAM" id="SSF48498">
    <property type="entry name" value="Tetracyclin repressor-like, C-terminal domain"/>
    <property type="match status" value="1"/>
</dbReference>
<reference evidence="8" key="1">
    <citation type="journal article" date="2019" name="Int. J. Syst. Evol. Microbiol.">
        <title>The Global Catalogue of Microorganisms (GCM) 10K type strain sequencing project: providing services to taxonomists for standard genome sequencing and annotation.</title>
        <authorList>
            <consortium name="The Broad Institute Genomics Platform"/>
            <consortium name="The Broad Institute Genome Sequencing Center for Infectious Disease"/>
            <person name="Wu L."/>
            <person name="Ma J."/>
        </authorList>
    </citation>
    <scope>NUCLEOTIDE SEQUENCE [LARGE SCALE GENOMIC DNA]</scope>
    <source>
        <strain evidence="8">CGMCC 4.7132</strain>
    </source>
</reference>
<dbReference type="EMBL" id="JBHSFP010000020">
    <property type="protein sequence ID" value="MFC4534180.1"/>
    <property type="molecule type" value="Genomic_DNA"/>
</dbReference>
<keyword evidence="2" id="KW-0805">Transcription regulation</keyword>
<gene>
    <name evidence="7" type="ORF">ACFO60_25750</name>
</gene>
<accession>A0ABV9CP22</accession>
<dbReference type="RefSeq" id="WP_380844350.1">
    <property type="nucleotide sequence ID" value="NZ_JBHSFP010000020.1"/>
</dbReference>
<evidence type="ECO:0000259" key="6">
    <source>
        <dbReference type="PROSITE" id="PS50977"/>
    </source>
</evidence>
<evidence type="ECO:0000256" key="4">
    <source>
        <dbReference type="ARBA" id="ARBA00023163"/>
    </source>
</evidence>
<evidence type="ECO:0000313" key="8">
    <source>
        <dbReference type="Proteomes" id="UP001596004"/>
    </source>
</evidence>
<evidence type="ECO:0000256" key="2">
    <source>
        <dbReference type="ARBA" id="ARBA00023015"/>
    </source>
</evidence>
<keyword evidence="8" id="KW-1185">Reference proteome</keyword>
<keyword evidence="4" id="KW-0804">Transcription</keyword>
<name>A0ABV9CP22_9ACTN</name>
<dbReference type="InterPro" id="IPR036271">
    <property type="entry name" value="Tet_transcr_reg_TetR-rel_C_sf"/>
</dbReference>
<organism evidence="7 8">
    <name type="scientific">Sphaerisporangium dianthi</name>
    <dbReference type="NCBI Taxonomy" id="1436120"/>
    <lineage>
        <taxon>Bacteria</taxon>
        <taxon>Bacillati</taxon>
        <taxon>Actinomycetota</taxon>
        <taxon>Actinomycetes</taxon>
        <taxon>Streptosporangiales</taxon>
        <taxon>Streptosporangiaceae</taxon>
        <taxon>Sphaerisporangium</taxon>
    </lineage>
</organism>
<dbReference type="Pfam" id="PF13977">
    <property type="entry name" value="TetR_C_6"/>
    <property type="match status" value="1"/>
</dbReference>
<dbReference type="Proteomes" id="UP001596004">
    <property type="component" value="Unassembled WGS sequence"/>
</dbReference>
<evidence type="ECO:0000313" key="7">
    <source>
        <dbReference type="EMBL" id="MFC4534180.1"/>
    </source>
</evidence>
<dbReference type="Gene3D" id="1.10.357.10">
    <property type="entry name" value="Tetracycline Repressor, domain 2"/>
    <property type="match status" value="1"/>
</dbReference>
<dbReference type="SUPFAM" id="SSF46689">
    <property type="entry name" value="Homeodomain-like"/>
    <property type="match status" value="1"/>
</dbReference>
<evidence type="ECO:0000256" key="3">
    <source>
        <dbReference type="ARBA" id="ARBA00023125"/>
    </source>
</evidence>
<feature type="domain" description="HTH tetR-type" evidence="6">
    <location>
        <begin position="8"/>
        <end position="68"/>
    </location>
</feature>
<dbReference type="PRINTS" id="PR00455">
    <property type="entry name" value="HTHTETR"/>
</dbReference>
<dbReference type="PANTHER" id="PTHR30055">
    <property type="entry name" value="HTH-TYPE TRANSCRIPTIONAL REGULATOR RUTR"/>
    <property type="match status" value="1"/>
</dbReference>
<comment type="caution">
    <text evidence="7">The sequence shown here is derived from an EMBL/GenBank/DDBJ whole genome shotgun (WGS) entry which is preliminary data.</text>
</comment>
<evidence type="ECO:0000256" key="5">
    <source>
        <dbReference type="PROSITE-ProRule" id="PRU00335"/>
    </source>
</evidence>
<dbReference type="Pfam" id="PF00440">
    <property type="entry name" value="TetR_N"/>
    <property type="match status" value="1"/>
</dbReference>
<sequence>MPKQVDHQARRRQIADALLRIIDREGLEAVSLRHVAAEAGVSMGRIQHYFATKDQMMIFALVHVHERIYQRVDACLDPRSPRDLIRSAIIEMLPLDDERRTEARIALAFLARSAVEPAFAATLREGYPYHAVFFAEQIRRAQRAGQAPADLVPEREAVILFAITQGLVNPTLIGHHTQETVVDAVDHHLDRIFGGG</sequence>
<keyword evidence="1" id="KW-0678">Repressor</keyword>
<feature type="DNA-binding region" description="H-T-H motif" evidence="5">
    <location>
        <begin position="31"/>
        <end position="50"/>
    </location>
</feature>